<keyword evidence="7" id="KW-0482">Metalloprotease</keyword>
<organism evidence="7 8">
    <name type="scientific">Rohdeia mirabilis</name>
    <dbReference type="NCBI Taxonomy" id="2528008"/>
    <lineage>
        <taxon>Bacteria</taxon>
        <taxon>Pseudomonadati</taxon>
        <taxon>Planctomycetota</taxon>
        <taxon>Planctomycetia</taxon>
        <taxon>Planctomycetia incertae sedis</taxon>
        <taxon>Rohdeia</taxon>
    </lineage>
</organism>
<dbReference type="SUPFAM" id="SSF52540">
    <property type="entry name" value="P-loop containing nucleoside triphosphate hydrolases"/>
    <property type="match status" value="1"/>
</dbReference>
<dbReference type="GO" id="GO:0016887">
    <property type="term" value="F:ATP hydrolysis activity"/>
    <property type="evidence" value="ECO:0007669"/>
    <property type="project" value="InterPro"/>
</dbReference>
<evidence type="ECO:0000256" key="2">
    <source>
        <dbReference type="ARBA" id="ARBA00022840"/>
    </source>
</evidence>
<name>A0A518D169_9BACT</name>
<dbReference type="OrthoDB" id="9809379at2"/>
<evidence type="ECO:0000313" key="7">
    <source>
        <dbReference type="EMBL" id="QDU85233.1"/>
    </source>
</evidence>
<dbReference type="InterPro" id="IPR050168">
    <property type="entry name" value="AAA_ATPase_domain"/>
</dbReference>
<dbReference type="Gene3D" id="1.10.8.60">
    <property type="match status" value="1"/>
</dbReference>
<dbReference type="GO" id="GO:0005524">
    <property type="term" value="F:ATP binding"/>
    <property type="evidence" value="ECO:0007669"/>
    <property type="project" value="UniProtKB-KW"/>
</dbReference>
<dbReference type="InterPro" id="IPR027417">
    <property type="entry name" value="P-loop_NTPase"/>
</dbReference>
<comment type="similarity">
    <text evidence="4">Belongs to the AAA ATPase family.</text>
</comment>
<keyword evidence="7" id="KW-0645">Protease</keyword>
<dbReference type="SUPFAM" id="SSF48452">
    <property type="entry name" value="TPR-like"/>
    <property type="match status" value="1"/>
</dbReference>
<dbReference type="PANTHER" id="PTHR23077:SF171">
    <property type="entry name" value="NUCLEAR VALOSIN-CONTAINING PROTEIN-LIKE"/>
    <property type="match status" value="1"/>
</dbReference>
<keyword evidence="2 4" id="KW-0067">ATP-binding</keyword>
<dbReference type="EMBL" id="CP036290">
    <property type="protein sequence ID" value="QDU85233.1"/>
    <property type="molecule type" value="Genomic_DNA"/>
</dbReference>
<evidence type="ECO:0000256" key="3">
    <source>
        <dbReference type="ARBA" id="ARBA00023054"/>
    </source>
</evidence>
<dbReference type="SMART" id="SM00382">
    <property type="entry name" value="AAA"/>
    <property type="match status" value="1"/>
</dbReference>
<keyword evidence="8" id="KW-1185">Reference proteome</keyword>
<gene>
    <name evidence="7" type="primary">ftsH4</name>
    <name evidence="7" type="ORF">Pla163_23610</name>
</gene>
<dbReference type="Proteomes" id="UP000319342">
    <property type="component" value="Chromosome"/>
</dbReference>
<keyword evidence="7" id="KW-0378">Hydrolase</keyword>
<dbReference type="InterPro" id="IPR003960">
    <property type="entry name" value="ATPase_AAA_CS"/>
</dbReference>
<dbReference type="Gene3D" id="1.25.40.10">
    <property type="entry name" value="Tetratricopeptide repeat domain"/>
    <property type="match status" value="1"/>
</dbReference>
<dbReference type="InterPro" id="IPR003593">
    <property type="entry name" value="AAA+_ATPase"/>
</dbReference>
<keyword evidence="3" id="KW-0175">Coiled coil</keyword>
<sequence>MTDDPLLAALEQALAADPRNGVLWLHYAERLESAGRVDAELAALRNAAQIDATRADAEPRLIRALRRGGHLAEALIRAEELVERAPDGATLLELVRVHRARRDVDGEEATRERLAAQWPELLEQLADDDAPGGASDDASGAASTPTSEPRPAPADPAAPAQRANTAPTAGSDQGAPPEQALADRDPDDLEGWAEQFDWGDLRITFDDVVGLEEVKRQVELRIIAPFKNPEVYAAFGRKGGGGVLLYGPPGCGKTFVARATAGELGASFVSIGLHDVLDRYIGESEKALHAIFEEARRRKPTVLFFDEFDAIGGGRSGGSSHFWRTIVNQLLQEMDGMAGSNTDVLVFAATNTPWAVDAAFRRPGRFDRTLLVTPPDADARRELLRRALAKVPGGAELDLSKVVAKTDLLTGADLVSVAERAAERALEQSLRSGKVGSVGQKDLEKAARDVSSSAAEWFAAARNYARYANEGGQYDELSDYLKRVKKW</sequence>
<keyword evidence="1 4" id="KW-0547">Nucleotide-binding</keyword>
<dbReference type="RefSeq" id="WP_145188217.1">
    <property type="nucleotide sequence ID" value="NZ_CP036290.1"/>
</dbReference>
<protein>
    <submittedName>
        <fullName evidence="7">ATP-dependent zinc metalloprotease FtsH 4</fullName>
        <ecNumber evidence="7">3.4.24.-</ecNumber>
    </submittedName>
</protein>
<feature type="domain" description="AAA+ ATPase" evidence="6">
    <location>
        <begin position="239"/>
        <end position="376"/>
    </location>
</feature>
<accession>A0A518D169</accession>
<dbReference type="PROSITE" id="PS00674">
    <property type="entry name" value="AAA"/>
    <property type="match status" value="1"/>
</dbReference>
<dbReference type="FunFam" id="3.40.50.300:FF:001025">
    <property type="entry name" value="ATPase family, AAA domain-containing 2B"/>
    <property type="match status" value="1"/>
</dbReference>
<dbReference type="Pfam" id="PF00004">
    <property type="entry name" value="AAA"/>
    <property type="match status" value="1"/>
</dbReference>
<dbReference type="Gene3D" id="3.40.50.300">
    <property type="entry name" value="P-loop containing nucleotide triphosphate hydrolases"/>
    <property type="match status" value="1"/>
</dbReference>
<dbReference type="PANTHER" id="PTHR23077">
    <property type="entry name" value="AAA-FAMILY ATPASE"/>
    <property type="match status" value="1"/>
</dbReference>
<dbReference type="EC" id="3.4.24.-" evidence="7"/>
<evidence type="ECO:0000256" key="5">
    <source>
        <dbReference type="SAM" id="MobiDB-lite"/>
    </source>
</evidence>
<dbReference type="InterPro" id="IPR003959">
    <property type="entry name" value="ATPase_AAA_core"/>
</dbReference>
<feature type="compositionally biased region" description="Low complexity" evidence="5">
    <location>
        <begin position="157"/>
        <end position="169"/>
    </location>
</feature>
<dbReference type="InterPro" id="IPR011990">
    <property type="entry name" value="TPR-like_helical_dom_sf"/>
</dbReference>
<evidence type="ECO:0000256" key="4">
    <source>
        <dbReference type="RuleBase" id="RU003651"/>
    </source>
</evidence>
<evidence type="ECO:0000256" key="1">
    <source>
        <dbReference type="ARBA" id="ARBA00022741"/>
    </source>
</evidence>
<feature type="region of interest" description="Disordered" evidence="5">
    <location>
        <begin position="127"/>
        <end position="185"/>
    </location>
</feature>
<proteinExistence type="inferred from homology"/>
<feature type="compositionally biased region" description="Low complexity" evidence="5">
    <location>
        <begin position="131"/>
        <end position="143"/>
    </location>
</feature>
<dbReference type="GO" id="GO:0008237">
    <property type="term" value="F:metallopeptidase activity"/>
    <property type="evidence" value="ECO:0007669"/>
    <property type="project" value="UniProtKB-KW"/>
</dbReference>
<dbReference type="GO" id="GO:0006508">
    <property type="term" value="P:proteolysis"/>
    <property type="evidence" value="ECO:0007669"/>
    <property type="project" value="UniProtKB-KW"/>
</dbReference>
<evidence type="ECO:0000313" key="8">
    <source>
        <dbReference type="Proteomes" id="UP000319342"/>
    </source>
</evidence>
<dbReference type="AlphaFoldDB" id="A0A518D169"/>
<evidence type="ECO:0000259" key="6">
    <source>
        <dbReference type="SMART" id="SM00382"/>
    </source>
</evidence>
<reference evidence="7 8" key="1">
    <citation type="submission" date="2019-02" db="EMBL/GenBank/DDBJ databases">
        <title>Deep-cultivation of Planctomycetes and their phenomic and genomic characterization uncovers novel biology.</title>
        <authorList>
            <person name="Wiegand S."/>
            <person name="Jogler M."/>
            <person name="Boedeker C."/>
            <person name="Pinto D."/>
            <person name="Vollmers J."/>
            <person name="Rivas-Marin E."/>
            <person name="Kohn T."/>
            <person name="Peeters S.H."/>
            <person name="Heuer A."/>
            <person name="Rast P."/>
            <person name="Oberbeckmann S."/>
            <person name="Bunk B."/>
            <person name="Jeske O."/>
            <person name="Meyerdierks A."/>
            <person name="Storesund J.E."/>
            <person name="Kallscheuer N."/>
            <person name="Luecker S."/>
            <person name="Lage O.M."/>
            <person name="Pohl T."/>
            <person name="Merkel B.J."/>
            <person name="Hornburger P."/>
            <person name="Mueller R.-W."/>
            <person name="Bruemmer F."/>
            <person name="Labrenz M."/>
            <person name="Spormann A.M."/>
            <person name="Op den Camp H."/>
            <person name="Overmann J."/>
            <person name="Amann R."/>
            <person name="Jetten M.S.M."/>
            <person name="Mascher T."/>
            <person name="Medema M.H."/>
            <person name="Devos D.P."/>
            <person name="Kaster A.-K."/>
            <person name="Ovreas L."/>
            <person name="Rohde M."/>
            <person name="Galperin M.Y."/>
            <person name="Jogler C."/>
        </authorList>
    </citation>
    <scope>NUCLEOTIDE SEQUENCE [LARGE SCALE GENOMIC DNA]</scope>
    <source>
        <strain evidence="7 8">Pla163</strain>
    </source>
</reference>